<reference evidence="10 11" key="1">
    <citation type="submission" date="2016-10" db="EMBL/GenBank/DDBJ databases">
        <authorList>
            <person name="Varghese N."/>
            <person name="Submissions S."/>
        </authorList>
    </citation>
    <scope>NUCLEOTIDE SEQUENCE [LARGE SCALE GENOMIC DNA]</scope>
    <source>
        <strain evidence="10 11">DSM 9169</strain>
    </source>
</reference>
<evidence type="ECO:0000313" key="9">
    <source>
        <dbReference type="EMBL" id="SDT85358.1"/>
    </source>
</evidence>
<dbReference type="Gene3D" id="3.40.5.10">
    <property type="entry name" value="Ribosomal protein L9, N-terminal domain"/>
    <property type="match status" value="1"/>
</dbReference>
<keyword evidence="3 7" id="KW-0694">RNA-binding</keyword>
<evidence type="ECO:0000256" key="2">
    <source>
        <dbReference type="ARBA" id="ARBA00022730"/>
    </source>
</evidence>
<evidence type="ECO:0000256" key="5">
    <source>
        <dbReference type="ARBA" id="ARBA00023274"/>
    </source>
</evidence>
<dbReference type="PROSITE" id="PS00651">
    <property type="entry name" value="RIBOSOMAL_L9"/>
    <property type="match status" value="1"/>
</dbReference>
<sequence length="152" mass="16623">MATTKLILTHDVDKLGSAGDVVEVRSGYARNYLVPRGLATAWSKGAQRQIDDMARARRKREIASVDDARVVRDQLQEVKFVTVSGKTGSNDRLFGAVSSADIAQAVQDQIGQTIDRRKIVIPAPIKTLGDYTVKVNLHSEVSANLHVRVIAE</sequence>
<dbReference type="EMBL" id="LT629792">
    <property type="protein sequence ID" value="SDU10222.1"/>
    <property type="molecule type" value="Genomic_DNA"/>
</dbReference>
<keyword evidence="11" id="KW-1185">Reference proteome</keyword>
<dbReference type="SUPFAM" id="SSF55658">
    <property type="entry name" value="L9 N-domain-like"/>
    <property type="match status" value="1"/>
</dbReference>
<dbReference type="HAMAP" id="MF_00503">
    <property type="entry name" value="Ribosomal_bL9"/>
    <property type="match status" value="1"/>
</dbReference>
<dbReference type="InterPro" id="IPR020594">
    <property type="entry name" value="Ribosomal_bL9_bac/chp"/>
</dbReference>
<dbReference type="NCBIfam" id="TIGR00158">
    <property type="entry name" value="L9"/>
    <property type="match status" value="1"/>
</dbReference>
<evidence type="ECO:0000256" key="7">
    <source>
        <dbReference type="HAMAP-Rule" id="MF_00503"/>
    </source>
</evidence>
<gene>
    <name evidence="7" type="primary">rplI</name>
    <name evidence="9" type="ORF">SAMN04489714_0015</name>
    <name evidence="10" type="ORF">SAMN04489714_2173</name>
</gene>
<dbReference type="InterPro" id="IPR036791">
    <property type="entry name" value="Ribosomal_bL9_C_sf"/>
</dbReference>
<dbReference type="InterPro" id="IPR036935">
    <property type="entry name" value="Ribosomal_bL9_N_sf"/>
</dbReference>
<dbReference type="Pfam" id="PF01281">
    <property type="entry name" value="Ribosomal_L9_N"/>
    <property type="match status" value="1"/>
</dbReference>
<evidence type="ECO:0000256" key="4">
    <source>
        <dbReference type="ARBA" id="ARBA00022980"/>
    </source>
</evidence>
<accession>A0ABY0VDD8</accession>
<comment type="function">
    <text evidence="7">Binds to the 23S rRNA.</text>
</comment>
<dbReference type="Pfam" id="PF03948">
    <property type="entry name" value="Ribosomal_L9_C"/>
    <property type="match status" value="1"/>
</dbReference>
<evidence type="ECO:0000313" key="11">
    <source>
        <dbReference type="Proteomes" id="UP000198976"/>
    </source>
</evidence>
<keyword evidence="4 7" id="KW-0689">Ribosomal protein</keyword>
<protein>
    <recommendedName>
        <fullName evidence="6 7">Large ribosomal subunit protein bL9</fullName>
    </recommendedName>
</protein>
<organism evidence="10 11">
    <name type="scientific">Schaalia radingae</name>
    <dbReference type="NCBI Taxonomy" id="131110"/>
    <lineage>
        <taxon>Bacteria</taxon>
        <taxon>Bacillati</taxon>
        <taxon>Actinomycetota</taxon>
        <taxon>Actinomycetes</taxon>
        <taxon>Actinomycetales</taxon>
        <taxon>Actinomycetaceae</taxon>
        <taxon>Schaalia</taxon>
    </lineage>
</organism>
<keyword evidence="5 7" id="KW-0687">Ribonucleoprotein</keyword>
<dbReference type="SUPFAM" id="SSF55653">
    <property type="entry name" value="Ribosomal protein L9 C-domain"/>
    <property type="match status" value="1"/>
</dbReference>
<evidence type="ECO:0000313" key="10">
    <source>
        <dbReference type="EMBL" id="SDU10222.1"/>
    </source>
</evidence>
<dbReference type="Proteomes" id="UP000198976">
    <property type="component" value="Chromosome I"/>
</dbReference>
<evidence type="ECO:0000256" key="3">
    <source>
        <dbReference type="ARBA" id="ARBA00022884"/>
    </source>
</evidence>
<dbReference type="PANTHER" id="PTHR21368">
    <property type="entry name" value="50S RIBOSOMAL PROTEIN L9"/>
    <property type="match status" value="1"/>
</dbReference>
<evidence type="ECO:0000256" key="6">
    <source>
        <dbReference type="ARBA" id="ARBA00035292"/>
    </source>
</evidence>
<dbReference type="EMBL" id="LT629792">
    <property type="protein sequence ID" value="SDT85358.1"/>
    <property type="molecule type" value="Genomic_DNA"/>
</dbReference>
<dbReference type="InterPro" id="IPR000244">
    <property type="entry name" value="Ribosomal_bL9"/>
</dbReference>
<evidence type="ECO:0000256" key="1">
    <source>
        <dbReference type="ARBA" id="ARBA00010605"/>
    </source>
</evidence>
<comment type="similarity">
    <text evidence="1 7">Belongs to the bacterial ribosomal protein bL9 family.</text>
</comment>
<proteinExistence type="inferred from homology"/>
<evidence type="ECO:0000259" key="8">
    <source>
        <dbReference type="PROSITE" id="PS00651"/>
    </source>
</evidence>
<dbReference type="InterPro" id="IPR009027">
    <property type="entry name" value="Ribosomal_bL9/RNase_H1_N"/>
</dbReference>
<feature type="domain" description="Ribosomal protein L9" evidence="8">
    <location>
        <begin position="16"/>
        <end position="43"/>
    </location>
</feature>
<dbReference type="RefSeq" id="WP_058237599.1">
    <property type="nucleotide sequence ID" value="NZ_LT629792.1"/>
</dbReference>
<name>A0ABY0VDD8_9ACTO</name>
<dbReference type="Gene3D" id="3.10.430.100">
    <property type="entry name" value="Ribosomal protein L9, C-terminal domain"/>
    <property type="match status" value="1"/>
</dbReference>
<dbReference type="GO" id="GO:0005840">
    <property type="term" value="C:ribosome"/>
    <property type="evidence" value="ECO:0007669"/>
    <property type="project" value="UniProtKB-KW"/>
</dbReference>
<keyword evidence="2 7" id="KW-0699">rRNA-binding</keyword>
<dbReference type="InterPro" id="IPR020070">
    <property type="entry name" value="Ribosomal_bL9_N"/>
</dbReference>
<dbReference type="InterPro" id="IPR020069">
    <property type="entry name" value="Ribosomal_bL9_C"/>
</dbReference>